<feature type="signal peptide" evidence="2">
    <location>
        <begin position="1"/>
        <end position="19"/>
    </location>
</feature>
<dbReference type="GO" id="GO:0006629">
    <property type="term" value="P:lipid metabolic process"/>
    <property type="evidence" value="ECO:0007669"/>
    <property type="project" value="InterPro"/>
</dbReference>
<evidence type="ECO:0000313" key="3">
    <source>
        <dbReference type="EMBL" id="MBH9553723.1"/>
    </source>
</evidence>
<dbReference type="InterPro" id="IPR001087">
    <property type="entry name" value="GDSL"/>
</dbReference>
<dbReference type="InterPro" id="IPR051058">
    <property type="entry name" value="GDSL_Est/Lipase"/>
</dbReference>
<keyword evidence="1 3" id="KW-0378">Hydrolase</keyword>
<protein>
    <submittedName>
        <fullName evidence="3">SGNH/GDSL hydrolase family protein</fullName>
    </submittedName>
</protein>
<dbReference type="PANTHER" id="PTHR45648">
    <property type="entry name" value="GDSL LIPASE/ACYLHYDROLASE FAMILY PROTEIN (AFU_ORTHOLOGUE AFUA_4G14700)"/>
    <property type="match status" value="1"/>
</dbReference>
<dbReference type="SUPFAM" id="SSF52266">
    <property type="entry name" value="SGNH hydrolase"/>
    <property type="match status" value="1"/>
</dbReference>
<dbReference type="PROSITE" id="PS01098">
    <property type="entry name" value="LIPASE_GDSL_SER"/>
    <property type="match status" value="1"/>
</dbReference>
<dbReference type="Proteomes" id="UP000620139">
    <property type="component" value="Unassembled WGS sequence"/>
</dbReference>
<comment type="caution">
    <text evidence="3">The sequence shown here is derived from an EMBL/GenBank/DDBJ whole genome shotgun (WGS) entry which is preliminary data.</text>
</comment>
<evidence type="ECO:0000256" key="2">
    <source>
        <dbReference type="SAM" id="SignalP"/>
    </source>
</evidence>
<evidence type="ECO:0000313" key="4">
    <source>
        <dbReference type="Proteomes" id="UP000620139"/>
    </source>
</evidence>
<accession>A0A931J031</accession>
<gene>
    <name evidence="3" type="ORF">I7X43_12805</name>
</gene>
<dbReference type="PANTHER" id="PTHR45648:SF22">
    <property type="entry name" value="GDSL LIPASE_ACYLHYDROLASE FAMILY PROTEIN (AFU_ORTHOLOGUE AFUA_4G14700)"/>
    <property type="match status" value="1"/>
</dbReference>
<dbReference type="InterPro" id="IPR036514">
    <property type="entry name" value="SGNH_hydro_sf"/>
</dbReference>
<dbReference type="PROSITE" id="PS51257">
    <property type="entry name" value="PROKAR_LIPOPROTEIN"/>
    <property type="match status" value="1"/>
</dbReference>
<name>A0A931J031_9BURK</name>
<keyword evidence="2" id="KW-0732">Signal</keyword>
<dbReference type="GO" id="GO:0016298">
    <property type="term" value="F:lipase activity"/>
    <property type="evidence" value="ECO:0007669"/>
    <property type="project" value="InterPro"/>
</dbReference>
<dbReference type="Pfam" id="PF00657">
    <property type="entry name" value="Lipase_GDSL"/>
    <property type="match status" value="1"/>
</dbReference>
<feature type="chain" id="PRO_5037357786" evidence="2">
    <location>
        <begin position="20"/>
        <end position="393"/>
    </location>
</feature>
<proteinExistence type="predicted"/>
<dbReference type="CDD" id="cd01847">
    <property type="entry name" value="Triacylglycerol_lipase_like"/>
    <property type="match status" value="1"/>
</dbReference>
<evidence type="ECO:0000256" key="1">
    <source>
        <dbReference type="ARBA" id="ARBA00022801"/>
    </source>
</evidence>
<organism evidence="3 4">
    <name type="scientific">Inhella gelatinilytica</name>
    <dbReference type="NCBI Taxonomy" id="2795030"/>
    <lineage>
        <taxon>Bacteria</taxon>
        <taxon>Pseudomonadati</taxon>
        <taxon>Pseudomonadota</taxon>
        <taxon>Betaproteobacteria</taxon>
        <taxon>Burkholderiales</taxon>
        <taxon>Sphaerotilaceae</taxon>
        <taxon>Inhella</taxon>
    </lineage>
</organism>
<reference evidence="3" key="1">
    <citation type="submission" date="2020-12" db="EMBL/GenBank/DDBJ databases">
        <title>The genome sequence of Inhella sp. 4Y17.</title>
        <authorList>
            <person name="Liu Y."/>
        </authorList>
    </citation>
    <scope>NUCLEOTIDE SEQUENCE</scope>
    <source>
        <strain evidence="3">4Y10</strain>
    </source>
</reference>
<sequence>MNLKLGLSALALAALTACGGGGGTSAPAPITPPPTADTTRLVVFGDSLSDGGAYSRGNSLILQMNAGVPKAAADLVGKFTNSPGAIWNEVLASKLSITIAPERYEVGAASPVAATNGLNTAANATNYAQGGARVAKVPGVGCNPNAAGACTAQAAVPVSTQIDRALAKGSFQSTDLVVVWAGANDVFFNATAAGNEITAEATRLGRPLTSAESGAIIQNKYGPEMVQAGLDTLTQVRRLQAAGAKRIVVMTIPNAAQTPFGVAGGASTQALITGLAGAYNDTIKREFSVPESTVMLFDAGALASQWYANPTSVGLVNVQAPVCDVPAALGSSSSFCFITGATPSPTNPFLRVLPAGVTPANSMFADGVHPSLKSHGLFADALYTALKAKAWVK</sequence>
<dbReference type="AlphaFoldDB" id="A0A931J031"/>
<dbReference type="InterPro" id="IPR008265">
    <property type="entry name" value="Lipase_GDSL_AS"/>
</dbReference>
<keyword evidence="4" id="KW-1185">Reference proteome</keyword>
<dbReference type="RefSeq" id="WP_198101333.1">
    <property type="nucleotide sequence ID" value="NZ_JAEDAL010000006.1"/>
</dbReference>
<dbReference type="Gene3D" id="3.40.50.1110">
    <property type="entry name" value="SGNH hydrolase"/>
    <property type="match status" value="1"/>
</dbReference>
<dbReference type="EMBL" id="JAEDAL010000006">
    <property type="protein sequence ID" value="MBH9553723.1"/>
    <property type="molecule type" value="Genomic_DNA"/>
</dbReference>